<feature type="compositionally biased region" description="Basic and acidic residues" evidence="1">
    <location>
        <begin position="66"/>
        <end position="76"/>
    </location>
</feature>
<dbReference type="WBParaSite" id="MBELARI_LOCUS20473">
    <property type="protein sequence ID" value="MBELARI_LOCUS20473"/>
    <property type="gene ID" value="MBELARI_LOCUS20473"/>
</dbReference>
<protein>
    <submittedName>
        <fullName evidence="3">Uncharacterized protein</fullName>
    </submittedName>
</protein>
<proteinExistence type="predicted"/>
<accession>A0AAF3F3U5</accession>
<keyword evidence="2" id="KW-1185">Reference proteome</keyword>
<dbReference type="Proteomes" id="UP000887575">
    <property type="component" value="Unassembled WGS sequence"/>
</dbReference>
<sequence length="99" mass="11021">MLLQAKDDDSWFELPSVALCLEFTNVMKFGNFITKIGNLAHYQQLFLPPVDSKVDEDSEDENDSDVEGHENSDEQIRSMNPRRNPSGKASTGPAISGCM</sequence>
<organism evidence="2 3">
    <name type="scientific">Mesorhabditis belari</name>
    <dbReference type="NCBI Taxonomy" id="2138241"/>
    <lineage>
        <taxon>Eukaryota</taxon>
        <taxon>Metazoa</taxon>
        <taxon>Ecdysozoa</taxon>
        <taxon>Nematoda</taxon>
        <taxon>Chromadorea</taxon>
        <taxon>Rhabditida</taxon>
        <taxon>Rhabditina</taxon>
        <taxon>Rhabditomorpha</taxon>
        <taxon>Rhabditoidea</taxon>
        <taxon>Rhabditidae</taxon>
        <taxon>Mesorhabditinae</taxon>
        <taxon>Mesorhabditis</taxon>
    </lineage>
</organism>
<feature type="region of interest" description="Disordered" evidence="1">
    <location>
        <begin position="51"/>
        <end position="99"/>
    </location>
</feature>
<dbReference type="AlphaFoldDB" id="A0AAF3F3U5"/>
<evidence type="ECO:0000313" key="2">
    <source>
        <dbReference type="Proteomes" id="UP000887575"/>
    </source>
</evidence>
<name>A0AAF3F3U5_9BILA</name>
<evidence type="ECO:0000256" key="1">
    <source>
        <dbReference type="SAM" id="MobiDB-lite"/>
    </source>
</evidence>
<reference evidence="3" key="1">
    <citation type="submission" date="2024-02" db="UniProtKB">
        <authorList>
            <consortium name="WormBaseParasite"/>
        </authorList>
    </citation>
    <scope>IDENTIFICATION</scope>
</reference>
<evidence type="ECO:0000313" key="3">
    <source>
        <dbReference type="WBParaSite" id="MBELARI_LOCUS20473"/>
    </source>
</evidence>
<feature type="compositionally biased region" description="Polar residues" evidence="1">
    <location>
        <begin position="77"/>
        <end position="89"/>
    </location>
</feature>
<feature type="compositionally biased region" description="Acidic residues" evidence="1">
    <location>
        <begin position="54"/>
        <end position="65"/>
    </location>
</feature>